<evidence type="ECO:0000256" key="1">
    <source>
        <dbReference type="SAM" id="MobiDB-lite"/>
    </source>
</evidence>
<dbReference type="EMBL" id="GBXM01027737">
    <property type="protein sequence ID" value="JAH80840.1"/>
    <property type="molecule type" value="Transcribed_RNA"/>
</dbReference>
<accession>A0A0E9VU40</accession>
<name>A0A0E9VU40_ANGAN</name>
<evidence type="ECO:0000313" key="2">
    <source>
        <dbReference type="EMBL" id="JAH80840.1"/>
    </source>
</evidence>
<sequence length="104" mass="11517">MGETPIIPGCSCRGSHSRKPGGSSEDSPAVTRWSACTRMTHPLCGCGLVRHKSEGNRTFLWCSVRKCSVRRLVLMQAGVPADTAEETFKNVFIFKRTFLLNRTT</sequence>
<proteinExistence type="predicted"/>
<reference evidence="2" key="1">
    <citation type="submission" date="2014-11" db="EMBL/GenBank/DDBJ databases">
        <authorList>
            <person name="Amaro Gonzalez C."/>
        </authorList>
    </citation>
    <scope>NUCLEOTIDE SEQUENCE</scope>
</reference>
<feature type="region of interest" description="Disordered" evidence="1">
    <location>
        <begin position="1"/>
        <end position="29"/>
    </location>
</feature>
<organism evidence="2">
    <name type="scientific">Anguilla anguilla</name>
    <name type="common">European freshwater eel</name>
    <name type="synonym">Muraena anguilla</name>
    <dbReference type="NCBI Taxonomy" id="7936"/>
    <lineage>
        <taxon>Eukaryota</taxon>
        <taxon>Metazoa</taxon>
        <taxon>Chordata</taxon>
        <taxon>Craniata</taxon>
        <taxon>Vertebrata</taxon>
        <taxon>Euteleostomi</taxon>
        <taxon>Actinopterygii</taxon>
        <taxon>Neopterygii</taxon>
        <taxon>Teleostei</taxon>
        <taxon>Anguilliformes</taxon>
        <taxon>Anguillidae</taxon>
        <taxon>Anguilla</taxon>
    </lineage>
</organism>
<reference evidence="2" key="2">
    <citation type="journal article" date="2015" name="Fish Shellfish Immunol.">
        <title>Early steps in the European eel (Anguilla anguilla)-Vibrio vulnificus interaction in the gills: Role of the RtxA13 toxin.</title>
        <authorList>
            <person name="Callol A."/>
            <person name="Pajuelo D."/>
            <person name="Ebbesson L."/>
            <person name="Teles M."/>
            <person name="MacKenzie S."/>
            <person name="Amaro C."/>
        </authorList>
    </citation>
    <scope>NUCLEOTIDE SEQUENCE</scope>
</reference>
<dbReference type="AlphaFoldDB" id="A0A0E9VU40"/>
<protein>
    <submittedName>
        <fullName evidence="2">Uncharacterized protein</fullName>
    </submittedName>
</protein>